<dbReference type="EMBL" id="PISD01000098">
    <property type="protein sequence ID" value="PKG25787.1"/>
    <property type="molecule type" value="Genomic_DNA"/>
</dbReference>
<keyword evidence="2" id="KW-1185">Reference proteome</keyword>
<comment type="caution">
    <text evidence="1">The sequence shown here is derived from an EMBL/GenBank/DDBJ whole genome shotgun (WGS) entry which is preliminary data.</text>
</comment>
<dbReference type="InterPro" id="IPR052922">
    <property type="entry name" value="Cytidylate_Kinase-2"/>
</dbReference>
<organism evidence="1 2">
    <name type="scientific">Cytobacillus horneckiae</name>
    <dbReference type="NCBI Taxonomy" id="549687"/>
    <lineage>
        <taxon>Bacteria</taxon>
        <taxon>Bacillati</taxon>
        <taxon>Bacillota</taxon>
        <taxon>Bacilli</taxon>
        <taxon>Bacillales</taxon>
        <taxon>Bacillaceae</taxon>
        <taxon>Cytobacillus</taxon>
    </lineage>
</organism>
<protein>
    <submittedName>
        <fullName evidence="1">DNA topology modulation protein FlaR</fullName>
    </submittedName>
</protein>
<proteinExistence type="predicted"/>
<reference evidence="1 2" key="1">
    <citation type="journal article" date="2010" name="Int. J. Syst. Evol. Microbiol.">
        <title>Bacillus horneckiae sp. nov., isolated from a spacecraft-assembly clean room.</title>
        <authorList>
            <person name="Vaishampayan P."/>
            <person name="Probst A."/>
            <person name="Krishnamurthi S."/>
            <person name="Ghosh S."/>
            <person name="Osman S."/>
            <person name="McDowall A."/>
            <person name="Ruckmani A."/>
            <person name="Mayilraj S."/>
            <person name="Venkateswaran K."/>
        </authorList>
    </citation>
    <scope>NUCLEOTIDE SEQUENCE [LARGE SCALE GENOMIC DNA]</scope>
    <source>
        <strain evidence="2">1PO1SC</strain>
    </source>
</reference>
<dbReference type="SUPFAM" id="SSF52540">
    <property type="entry name" value="P-loop containing nucleoside triphosphate hydrolases"/>
    <property type="match status" value="1"/>
</dbReference>
<evidence type="ECO:0000313" key="1">
    <source>
        <dbReference type="EMBL" id="PKG25787.1"/>
    </source>
</evidence>
<sequence length="173" mass="20729">MRKEMPRKIHIIGPVGSGKTTLARKLSAKLSIPFSELDNVAWKRQVSGDIRRPEVEREACLYEIIQSNCWIVEGVHNEDWVFPSFNHAELIIFLNTNYNVRKYRIIKRFFLQKLRLEKSNYTPTVDIFIKMFKWNKYFEEITKPDFLSKKLYKEKVMMIEKRSELQKLLNEVL</sequence>
<dbReference type="Gene3D" id="3.40.50.300">
    <property type="entry name" value="P-loop containing nucleotide triphosphate hydrolases"/>
    <property type="match status" value="1"/>
</dbReference>
<gene>
    <name evidence="1" type="ORF">CWS20_27530</name>
</gene>
<dbReference type="AlphaFoldDB" id="A0A2N0Z8F2"/>
<dbReference type="PANTHER" id="PTHR37816">
    <property type="entry name" value="YALI0E33011P"/>
    <property type="match status" value="1"/>
</dbReference>
<dbReference type="Proteomes" id="UP000233343">
    <property type="component" value="Unassembled WGS sequence"/>
</dbReference>
<dbReference type="InterPro" id="IPR027417">
    <property type="entry name" value="P-loop_NTPase"/>
</dbReference>
<evidence type="ECO:0000313" key="2">
    <source>
        <dbReference type="Proteomes" id="UP000233343"/>
    </source>
</evidence>
<accession>A0A2N0Z8F2</accession>
<name>A0A2N0Z8F2_9BACI</name>
<dbReference type="PANTHER" id="PTHR37816:SF2">
    <property type="entry name" value="DNA TOPOLOGY MODULATION PROTEIN FLAR-RELATED PROTEIN"/>
    <property type="match status" value="1"/>
</dbReference>